<dbReference type="Proteomes" id="UP000694545">
    <property type="component" value="Unplaced"/>
</dbReference>
<dbReference type="InterPro" id="IPR020845">
    <property type="entry name" value="AMP-binding_CS"/>
</dbReference>
<keyword evidence="18" id="KW-1185">Reference proteome</keyword>
<dbReference type="InterPro" id="IPR025110">
    <property type="entry name" value="AMP-bd_C"/>
</dbReference>
<dbReference type="GO" id="GO:0005524">
    <property type="term" value="F:ATP binding"/>
    <property type="evidence" value="ECO:0007669"/>
    <property type="project" value="UniProtKB-KW"/>
</dbReference>
<accession>A0A8D2J576</accession>
<dbReference type="Pfam" id="PF00501">
    <property type="entry name" value="AMP-binding"/>
    <property type="match status" value="1"/>
</dbReference>
<keyword evidence="12" id="KW-0496">Mitochondrion</keyword>
<evidence type="ECO:0000256" key="10">
    <source>
        <dbReference type="ARBA" id="ARBA00022946"/>
    </source>
</evidence>
<comment type="catalytic activity">
    <reaction evidence="14">
        <text>a medium-chain fatty acid + ATP + CoA = a medium-chain fatty acyl-CoA + AMP + diphosphate</text>
        <dbReference type="Rhea" id="RHEA:48340"/>
        <dbReference type="ChEBI" id="CHEBI:30616"/>
        <dbReference type="ChEBI" id="CHEBI:33019"/>
        <dbReference type="ChEBI" id="CHEBI:57287"/>
        <dbReference type="ChEBI" id="CHEBI:59558"/>
        <dbReference type="ChEBI" id="CHEBI:90546"/>
        <dbReference type="ChEBI" id="CHEBI:456215"/>
        <dbReference type="EC" id="6.2.1.2"/>
    </reaction>
    <physiologicalReaction direction="left-to-right" evidence="14">
        <dbReference type="Rhea" id="RHEA:48341"/>
    </physiologicalReaction>
</comment>
<comment type="subcellular location">
    <subcellularLocation>
        <location evidence="2">Mitochondrion</location>
    </subcellularLocation>
</comment>
<keyword evidence="5" id="KW-0479">Metal-binding</keyword>
<dbReference type="EC" id="6.2.1.2" evidence="13"/>
<dbReference type="SUPFAM" id="SSF56801">
    <property type="entry name" value="Acetyl-CoA synthetase-like"/>
    <property type="match status" value="1"/>
</dbReference>
<sequence length="581" mass="65113">ILAKVTGQKPHALKFVRASKLPYRIQRQSSGAVSPGDFSDLEALYREAPEYFNFARDVLDNWSQKEKDGRRPSSPALWWVGDQGEEVQWGFEELGFLSRKAAEVLSQACGLRKGDRVIVILPRVPEWWLITVGCIRAGIVFIPATVLLTAEDIQYRLQISKAKCIITNDVVVPLVDSVASECPLLERRMLVSKGGSREGWLNFHALLEAASDEHQPVQTKSQDPMTIYFSSGTTGYPKMVEHSCSSLGIGLIASARYWMKLTPSDTMWGLTDTGWVKFAYSSLFSPWMVGATIFSHGMLQFKPTVVLNSLAKYPVTTFCGTPTIFRMLLQHDVSRYNFKSLTACLSGGEPINPEVIRQWKAQTGVDIYEGYGQTETTLVCFRSKEMKFKPGYIGKPCPPFQIQIIDEDCNQLPPGKEGDIAIRIKPKRPLGLFSGYVDDPEKTASTERGDFYITGDRGIMDKDGYIQFVSRADDIILSAGYRIGPYEVEHALSGHPAVAESAVVSSPDPVRGEVVKAFIILSPAYQSHDKEQLTLELQKYVKEVTAPYKYPRKIEFVQNLPKTISGKVQRKVLRKKEWEKV</sequence>
<dbReference type="InterPro" id="IPR051087">
    <property type="entry name" value="Mitochondrial_ACSM"/>
</dbReference>
<dbReference type="PANTHER" id="PTHR43605">
    <property type="entry name" value="ACYL-COENZYME A SYNTHETASE"/>
    <property type="match status" value="1"/>
</dbReference>
<reference evidence="17" key="2">
    <citation type="submission" date="2025-09" db="UniProtKB">
        <authorList>
            <consortium name="Ensembl"/>
        </authorList>
    </citation>
    <scope>IDENTIFICATION</scope>
</reference>
<evidence type="ECO:0000256" key="13">
    <source>
        <dbReference type="ARBA" id="ARBA00039009"/>
    </source>
</evidence>
<keyword evidence="9" id="KW-0460">Magnesium</keyword>
<dbReference type="Ensembl" id="ENSVKKT00000007894.1">
    <property type="protein sequence ID" value="ENSVKKP00000007694.1"/>
    <property type="gene ID" value="ENSVKKG00000005499.1"/>
</dbReference>
<keyword evidence="6" id="KW-0547">Nucleotide-binding</keyword>
<reference evidence="17" key="1">
    <citation type="submission" date="2025-08" db="UniProtKB">
        <authorList>
            <consortium name="Ensembl"/>
        </authorList>
    </citation>
    <scope>IDENTIFICATION</scope>
</reference>
<comment type="similarity">
    <text evidence="3">Belongs to the ATP-dependent AMP-binding enzyme family.</text>
</comment>
<feature type="domain" description="AMP-dependent synthetase/ligase" evidence="15">
    <location>
        <begin position="69"/>
        <end position="436"/>
    </location>
</feature>
<keyword evidence="8" id="KW-0067">ATP-binding</keyword>
<evidence type="ECO:0000259" key="16">
    <source>
        <dbReference type="Pfam" id="PF13193"/>
    </source>
</evidence>
<evidence type="ECO:0000256" key="11">
    <source>
        <dbReference type="ARBA" id="ARBA00023098"/>
    </source>
</evidence>
<proteinExistence type="inferred from homology"/>
<evidence type="ECO:0000313" key="18">
    <source>
        <dbReference type="Proteomes" id="UP000694545"/>
    </source>
</evidence>
<feature type="domain" description="AMP-binding enzyme C-terminal" evidence="16">
    <location>
        <begin position="487"/>
        <end position="567"/>
    </location>
</feature>
<evidence type="ECO:0000256" key="1">
    <source>
        <dbReference type="ARBA" id="ARBA00001936"/>
    </source>
</evidence>
<keyword evidence="7" id="KW-0276">Fatty acid metabolism</keyword>
<evidence type="ECO:0000256" key="4">
    <source>
        <dbReference type="ARBA" id="ARBA00022598"/>
    </source>
</evidence>
<protein>
    <recommendedName>
        <fullName evidence="13">medium-chain acyl-CoA ligase</fullName>
        <ecNumber evidence="13">6.2.1.2</ecNumber>
    </recommendedName>
</protein>
<dbReference type="Pfam" id="PF13193">
    <property type="entry name" value="AMP-binding_C"/>
    <property type="match status" value="1"/>
</dbReference>
<dbReference type="FunFam" id="3.40.50.12780:FF:000007">
    <property type="entry name" value="Acyl-coenzyme A synthetase ACSM2A, mitochondrial"/>
    <property type="match status" value="1"/>
</dbReference>
<dbReference type="InterPro" id="IPR000873">
    <property type="entry name" value="AMP-dep_synth/lig_dom"/>
</dbReference>
<evidence type="ECO:0000256" key="6">
    <source>
        <dbReference type="ARBA" id="ARBA00022741"/>
    </source>
</evidence>
<comment type="cofactor">
    <cofactor evidence="1">
        <name>Mn(2+)</name>
        <dbReference type="ChEBI" id="CHEBI:29035"/>
    </cofactor>
</comment>
<dbReference type="InterPro" id="IPR045851">
    <property type="entry name" value="AMP-bd_C_sf"/>
</dbReference>
<dbReference type="GO" id="GO:0031956">
    <property type="term" value="F:medium-chain fatty acid-CoA ligase activity"/>
    <property type="evidence" value="ECO:0007669"/>
    <property type="project" value="UniProtKB-EC"/>
</dbReference>
<keyword evidence="4" id="KW-0436">Ligase</keyword>
<dbReference type="InterPro" id="IPR042099">
    <property type="entry name" value="ANL_N_sf"/>
</dbReference>
<evidence type="ECO:0000313" key="17">
    <source>
        <dbReference type="Ensembl" id="ENSVKKP00000007694.1"/>
    </source>
</evidence>
<evidence type="ECO:0000256" key="2">
    <source>
        <dbReference type="ARBA" id="ARBA00004173"/>
    </source>
</evidence>
<evidence type="ECO:0000256" key="9">
    <source>
        <dbReference type="ARBA" id="ARBA00022842"/>
    </source>
</evidence>
<evidence type="ECO:0000259" key="15">
    <source>
        <dbReference type="Pfam" id="PF00501"/>
    </source>
</evidence>
<keyword evidence="11" id="KW-0443">Lipid metabolism</keyword>
<dbReference type="GO" id="GO:0046872">
    <property type="term" value="F:metal ion binding"/>
    <property type="evidence" value="ECO:0007669"/>
    <property type="project" value="UniProtKB-KW"/>
</dbReference>
<dbReference type="AlphaFoldDB" id="A0A8D2J576"/>
<dbReference type="GO" id="GO:0006637">
    <property type="term" value="P:acyl-CoA metabolic process"/>
    <property type="evidence" value="ECO:0007669"/>
    <property type="project" value="TreeGrafter"/>
</dbReference>
<evidence type="ECO:0000256" key="8">
    <source>
        <dbReference type="ARBA" id="ARBA00022840"/>
    </source>
</evidence>
<keyword evidence="10" id="KW-0809">Transit peptide</keyword>
<dbReference type="GO" id="GO:0006633">
    <property type="term" value="P:fatty acid biosynthetic process"/>
    <property type="evidence" value="ECO:0007669"/>
    <property type="project" value="TreeGrafter"/>
</dbReference>
<dbReference type="FunFam" id="3.30.300.30:FF:000005">
    <property type="entry name" value="Acyl-coenzyme A synthetase ACSM5, mitochondrial"/>
    <property type="match status" value="1"/>
</dbReference>
<dbReference type="GO" id="GO:0004321">
    <property type="term" value="F:fatty-acyl-CoA synthase activity"/>
    <property type="evidence" value="ECO:0007669"/>
    <property type="project" value="TreeGrafter"/>
</dbReference>
<evidence type="ECO:0000256" key="12">
    <source>
        <dbReference type="ARBA" id="ARBA00023128"/>
    </source>
</evidence>
<dbReference type="PANTHER" id="PTHR43605:SF6">
    <property type="entry name" value="ACYL-COENZYME A SYNTHETASE ACSM5, MITOCHONDRIAL"/>
    <property type="match status" value="1"/>
</dbReference>
<dbReference type="OMA" id="GWTKSGD"/>
<name>A0A8D2J576_VARKO</name>
<organism evidence="17 18">
    <name type="scientific">Varanus komodoensis</name>
    <name type="common">Komodo dragon</name>
    <dbReference type="NCBI Taxonomy" id="61221"/>
    <lineage>
        <taxon>Eukaryota</taxon>
        <taxon>Metazoa</taxon>
        <taxon>Chordata</taxon>
        <taxon>Craniata</taxon>
        <taxon>Vertebrata</taxon>
        <taxon>Euteleostomi</taxon>
        <taxon>Lepidosauria</taxon>
        <taxon>Squamata</taxon>
        <taxon>Bifurcata</taxon>
        <taxon>Unidentata</taxon>
        <taxon>Episquamata</taxon>
        <taxon>Toxicofera</taxon>
        <taxon>Anguimorpha</taxon>
        <taxon>Paleoanguimorpha</taxon>
        <taxon>Varanoidea</taxon>
        <taxon>Varanidae</taxon>
        <taxon>Varanus</taxon>
    </lineage>
</organism>
<evidence type="ECO:0000256" key="14">
    <source>
        <dbReference type="ARBA" id="ARBA00048477"/>
    </source>
</evidence>
<evidence type="ECO:0000256" key="5">
    <source>
        <dbReference type="ARBA" id="ARBA00022723"/>
    </source>
</evidence>
<dbReference type="Gene3D" id="3.40.50.12780">
    <property type="entry name" value="N-terminal domain of ligase-like"/>
    <property type="match status" value="1"/>
</dbReference>
<dbReference type="Gene3D" id="3.30.300.30">
    <property type="match status" value="1"/>
</dbReference>
<dbReference type="PROSITE" id="PS00455">
    <property type="entry name" value="AMP_BINDING"/>
    <property type="match status" value="1"/>
</dbReference>
<dbReference type="GO" id="GO:0005759">
    <property type="term" value="C:mitochondrial matrix"/>
    <property type="evidence" value="ECO:0007669"/>
    <property type="project" value="TreeGrafter"/>
</dbReference>
<evidence type="ECO:0000256" key="7">
    <source>
        <dbReference type="ARBA" id="ARBA00022832"/>
    </source>
</evidence>
<evidence type="ECO:0000256" key="3">
    <source>
        <dbReference type="ARBA" id="ARBA00006432"/>
    </source>
</evidence>